<feature type="region of interest" description="Disordered" evidence="1">
    <location>
        <begin position="13"/>
        <end position="32"/>
    </location>
</feature>
<keyword evidence="3" id="KW-1185">Reference proteome</keyword>
<reference evidence="2 3" key="1">
    <citation type="submission" date="2015-04" db="EMBL/GenBank/DDBJ databases">
        <authorList>
            <person name="Syromyatnikov M.Y."/>
            <person name="Popov V.N."/>
        </authorList>
    </citation>
    <scope>NUCLEOTIDE SEQUENCE [LARGE SCALE GENOMIC DNA]</scope>
</reference>
<dbReference type="Proteomes" id="UP000183832">
    <property type="component" value="Unassembled WGS sequence"/>
</dbReference>
<proteinExistence type="predicted"/>
<gene>
    <name evidence="2" type="ORF">CLUMA_CG000806</name>
</gene>
<evidence type="ECO:0000256" key="1">
    <source>
        <dbReference type="SAM" id="MobiDB-lite"/>
    </source>
</evidence>
<name>A0A1J1HL80_9DIPT</name>
<accession>A0A1J1HL80</accession>
<dbReference type="AlphaFoldDB" id="A0A1J1HL80"/>
<evidence type="ECO:0000313" key="3">
    <source>
        <dbReference type="Proteomes" id="UP000183832"/>
    </source>
</evidence>
<protein>
    <submittedName>
        <fullName evidence="2">CLUMA_CG000806, isoform A</fullName>
    </submittedName>
</protein>
<organism evidence="2 3">
    <name type="scientific">Clunio marinus</name>
    <dbReference type="NCBI Taxonomy" id="568069"/>
    <lineage>
        <taxon>Eukaryota</taxon>
        <taxon>Metazoa</taxon>
        <taxon>Ecdysozoa</taxon>
        <taxon>Arthropoda</taxon>
        <taxon>Hexapoda</taxon>
        <taxon>Insecta</taxon>
        <taxon>Pterygota</taxon>
        <taxon>Neoptera</taxon>
        <taxon>Endopterygota</taxon>
        <taxon>Diptera</taxon>
        <taxon>Nematocera</taxon>
        <taxon>Chironomoidea</taxon>
        <taxon>Chironomidae</taxon>
        <taxon>Clunio</taxon>
    </lineage>
</organism>
<sequence length="61" mass="7105">MCCTLNTKLKNEHKSVQVNDGRRKSTEKKLESHLTDSTLKKLEIIKKKFETSSPWTWKPSS</sequence>
<evidence type="ECO:0000313" key="2">
    <source>
        <dbReference type="EMBL" id="CRK86993.1"/>
    </source>
</evidence>
<dbReference type="EMBL" id="CVRI01000002">
    <property type="protein sequence ID" value="CRK86993.1"/>
    <property type="molecule type" value="Genomic_DNA"/>
</dbReference>